<dbReference type="AlphaFoldDB" id="A0A955KX06"/>
<evidence type="ECO:0000256" key="6">
    <source>
        <dbReference type="SAM" id="Coils"/>
    </source>
</evidence>
<protein>
    <recommendedName>
        <fullName evidence="5">Peptide chain release factor 1</fullName>
    </recommendedName>
</protein>
<evidence type="ECO:0000256" key="7">
    <source>
        <dbReference type="SAM" id="MobiDB-lite"/>
    </source>
</evidence>
<keyword evidence="6" id="KW-0175">Coiled coil</keyword>
<dbReference type="GO" id="GO:0005737">
    <property type="term" value="C:cytoplasm"/>
    <property type="evidence" value="ECO:0007669"/>
    <property type="project" value="UniProtKB-ARBA"/>
</dbReference>
<dbReference type="Pfam" id="PF03462">
    <property type="entry name" value="PCRF"/>
    <property type="match status" value="1"/>
</dbReference>
<proteinExistence type="inferred from homology"/>
<evidence type="ECO:0000256" key="5">
    <source>
        <dbReference type="NCBIfam" id="TIGR00019"/>
    </source>
</evidence>
<dbReference type="PANTHER" id="PTHR43804:SF7">
    <property type="entry name" value="LD18447P"/>
    <property type="match status" value="1"/>
</dbReference>
<comment type="similarity">
    <text evidence="2">Belongs to the prokaryotic/mitochondrial release factor family.</text>
</comment>
<reference evidence="9" key="1">
    <citation type="submission" date="2020-04" db="EMBL/GenBank/DDBJ databases">
        <authorList>
            <person name="Zhang T."/>
        </authorList>
    </citation>
    <scope>NUCLEOTIDE SEQUENCE</scope>
    <source>
        <strain evidence="9">HKST-UBA17</strain>
    </source>
</reference>
<evidence type="ECO:0000256" key="3">
    <source>
        <dbReference type="ARBA" id="ARBA00022481"/>
    </source>
</evidence>
<dbReference type="SMART" id="SM00937">
    <property type="entry name" value="PCRF"/>
    <property type="match status" value="1"/>
</dbReference>
<accession>A0A955KX06</accession>
<dbReference type="Pfam" id="PF00472">
    <property type="entry name" value="RF-1"/>
    <property type="match status" value="1"/>
</dbReference>
<feature type="domain" description="Peptide chain release factor" evidence="8">
    <location>
        <begin position="68"/>
        <end position="185"/>
    </location>
</feature>
<name>A0A955KX06_9BACT</name>
<dbReference type="GO" id="GO:0016149">
    <property type="term" value="F:translation release factor activity, codon specific"/>
    <property type="evidence" value="ECO:0007669"/>
    <property type="project" value="InterPro"/>
</dbReference>
<feature type="region of interest" description="Disordered" evidence="7">
    <location>
        <begin position="291"/>
        <end position="312"/>
    </location>
</feature>
<evidence type="ECO:0000256" key="4">
    <source>
        <dbReference type="ARBA" id="ARBA00022917"/>
    </source>
</evidence>
<keyword evidence="3" id="KW-0488">Methylation</keyword>
<evidence type="ECO:0000313" key="10">
    <source>
        <dbReference type="Proteomes" id="UP000741282"/>
    </source>
</evidence>
<dbReference type="Gene3D" id="3.30.160.20">
    <property type="match status" value="1"/>
</dbReference>
<dbReference type="PANTHER" id="PTHR43804">
    <property type="entry name" value="LD18447P"/>
    <property type="match status" value="1"/>
</dbReference>
<dbReference type="InterPro" id="IPR000352">
    <property type="entry name" value="Pep_chain_release_fac_I"/>
</dbReference>
<dbReference type="InterPro" id="IPR005139">
    <property type="entry name" value="PCRF"/>
</dbReference>
<dbReference type="NCBIfam" id="NF001859">
    <property type="entry name" value="PRK00591.1"/>
    <property type="match status" value="1"/>
</dbReference>
<comment type="function">
    <text evidence="1">Peptide chain release factor 1 directs the termination of translation in response to the peptide chain termination codons UAG and UAA.</text>
</comment>
<dbReference type="Proteomes" id="UP000741282">
    <property type="component" value="Unassembled WGS sequence"/>
</dbReference>
<reference evidence="9" key="2">
    <citation type="journal article" date="2021" name="Microbiome">
        <title>Successional dynamics and alternative stable states in a saline activated sludge microbial community over 9 years.</title>
        <authorList>
            <person name="Wang Y."/>
            <person name="Ye J."/>
            <person name="Ju F."/>
            <person name="Liu L."/>
            <person name="Boyd J.A."/>
            <person name="Deng Y."/>
            <person name="Parks D.H."/>
            <person name="Jiang X."/>
            <person name="Yin X."/>
            <person name="Woodcroft B.J."/>
            <person name="Tyson G.W."/>
            <person name="Hugenholtz P."/>
            <person name="Polz M.F."/>
            <person name="Zhang T."/>
        </authorList>
    </citation>
    <scope>NUCLEOTIDE SEQUENCE</scope>
    <source>
        <strain evidence="9">HKST-UBA17</strain>
    </source>
</reference>
<feature type="coiled-coil region" evidence="6">
    <location>
        <begin position="263"/>
        <end position="290"/>
    </location>
</feature>
<dbReference type="FunFam" id="3.30.160.20:FF:000004">
    <property type="entry name" value="Peptide chain release factor 1"/>
    <property type="match status" value="1"/>
</dbReference>
<gene>
    <name evidence="9" type="primary">prfA</name>
    <name evidence="9" type="ORF">KC685_01830</name>
</gene>
<dbReference type="EMBL" id="JAGQLN010000005">
    <property type="protein sequence ID" value="MCA9376639.1"/>
    <property type="molecule type" value="Genomic_DNA"/>
</dbReference>
<keyword evidence="4" id="KW-0648">Protein biosynthesis</keyword>
<dbReference type="InterPro" id="IPR050057">
    <property type="entry name" value="Prokaryotic/Mito_RF"/>
</dbReference>
<organism evidence="9 10">
    <name type="scientific">Candidatus Dojkabacteria bacterium</name>
    <dbReference type="NCBI Taxonomy" id="2099670"/>
    <lineage>
        <taxon>Bacteria</taxon>
        <taxon>Candidatus Dojkabacteria</taxon>
    </lineage>
</organism>
<dbReference type="NCBIfam" id="TIGR00019">
    <property type="entry name" value="prfA"/>
    <property type="match status" value="1"/>
</dbReference>
<dbReference type="InterPro" id="IPR045853">
    <property type="entry name" value="Pep_chain_release_fac_I_sf"/>
</dbReference>
<comment type="caution">
    <text evidence="9">The sequence shown here is derived from an EMBL/GenBank/DDBJ whole genome shotgun (WGS) entry which is preliminary data.</text>
</comment>
<dbReference type="FunFam" id="3.30.70.1660:FF:000002">
    <property type="entry name" value="Peptide chain release factor 1"/>
    <property type="match status" value="1"/>
</dbReference>
<evidence type="ECO:0000313" key="9">
    <source>
        <dbReference type="EMBL" id="MCA9376639.1"/>
    </source>
</evidence>
<sequence>MLDIPYLQNNYQLAPLTQQKKELEDRMAVAHQTGDDMSFLSSELNYLSNRHKLYTQLNSLIEQYKQAEQLETSEDAELQELAIAELRSIPEMINGIVEQIDEIEIAKELADPDDSRSVIIEIRAGAGGEEASLFGADLFRMYTNYATSQGWSVELIDASLSESGGYKEVVGHIKGEGVYEKLKYESGVHRVQRIPVTESGGRIHTSTASVAILPEAKEIEIDIKPEDLKIEIMRASGAGGQKVNKTSSAIRITHLPSGIVVSCQETKVQAQNKEKAMQILNARLYEQKRQEMQDERSGMRSSQIGGAKRSEKIRTYNYPQSRITDHRIKTSWHDLEGILNGNIDEMLEDLHREITSLQLLEIKKQRIKEQGKSN</sequence>
<dbReference type="SUPFAM" id="SSF75620">
    <property type="entry name" value="Release factor"/>
    <property type="match status" value="1"/>
</dbReference>
<evidence type="ECO:0000256" key="2">
    <source>
        <dbReference type="ARBA" id="ARBA00010835"/>
    </source>
</evidence>
<dbReference type="Gene3D" id="6.10.140.1950">
    <property type="match status" value="1"/>
</dbReference>
<evidence type="ECO:0000259" key="8">
    <source>
        <dbReference type="SMART" id="SM00937"/>
    </source>
</evidence>
<dbReference type="InterPro" id="IPR004373">
    <property type="entry name" value="RF-1"/>
</dbReference>
<evidence type="ECO:0000256" key="1">
    <source>
        <dbReference type="ARBA" id="ARBA00002986"/>
    </source>
</evidence>
<dbReference type="Gene3D" id="3.30.70.1660">
    <property type="match status" value="1"/>
</dbReference>